<gene>
    <name evidence="1" type="ORF">SHEWBE_4428</name>
</gene>
<accession>A0A330M8A3</accession>
<sequence length="40" mass="4574">MNLIPLQAESNTGKSNTSKIFITFFPKYLNVYSTETNTIF</sequence>
<reference evidence="2" key="1">
    <citation type="submission" date="2018-06" db="EMBL/GenBank/DDBJ databases">
        <authorList>
            <person name="Cea G.-C."/>
            <person name="William W."/>
        </authorList>
    </citation>
    <scope>NUCLEOTIDE SEQUENCE [LARGE SCALE GENOMIC DNA]</scope>
    <source>
        <strain evidence="2">DB21MT-2</strain>
    </source>
</reference>
<proteinExistence type="predicted"/>
<evidence type="ECO:0000313" key="1">
    <source>
        <dbReference type="EMBL" id="SQH78388.1"/>
    </source>
</evidence>
<dbReference type="EMBL" id="LS483452">
    <property type="protein sequence ID" value="SQH78388.1"/>
    <property type="molecule type" value="Genomic_DNA"/>
</dbReference>
<name>A0A330M8A3_9GAMM</name>
<dbReference type="AlphaFoldDB" id="A0A330M8A3"/>
<dbReference type="Proteomes" id="UP000250123">
    <property type="component" value="Chromosome SHEWBE"/>
</dbReference>
<dbReference type="KEGG" id="sbk:SHEWBE_4428"/>
<organism evidence="1 2">
    <name type="scientific">Shewanella benthica</name>
    <dbReference type="NCBI Taxonomy" id="43661"/>
    <lineage>
        <taxon>Bacteria</taxon>
        <taxon>Pseudomonadati</taxon>
        <taxon>Pseudomonadota</taxon>
        <taxon>Gammaproteobacteria</taxon>
        <taxon>Alteromonadales</taxon>
        <taxon>Shewanellaceae</taxon>
        <taxon>Shewanella</taxon>
    </lineage>
</organism>
<protein>
    <submittedName>
        <fullName evidence="1">Uncharacterized protein</fullName>
    </submittedName>
</protein>
<evidence type="ECO:0000313" key="2">
    <source>
        <dbReference type="Proteomes" id="UP000250123"/>
    </source>
</evidence>